<evidence type="ECO:0000256" key="1">
    <source>
        <dbReference type="SAM" id="SignalP"/>
    </source>
</evidence>
<dbReference type="GO" id="GO:0005634">
    <property type="term" value="C:nucleus"/>
    <property type="evidence" value="ECO:0007669"/>
    <property type="project" value="TreeGrafter"/>
</dbReference>
<dbReference type="GO" id="GO:0043138">
    <property type="term" value="F:3'-5' DNA helicase activity"/>
    <property type="evidence" value="ECO:0007669"/>
    <property type="project" value="TreeGrafter"/>
</dbReference>
<sequence>MRLSWEEMVGMLMQLCILVFMVACPAGRSGRREKPSLAVYVAFDGPLDQNFMKFPQKLFGRPIECYHIDAQNKQVYEGAVYMHQGKTYLVNALDLSGKVALCQEADLKYYTKTLDYTDIHVIGGDIAYPANVGETQHSRTTAQAHTCTVTTTWFGFFRIWQGSNEIFDTVDLSLPNYSYESQMNQGLPFGDDNFLFIVVPNLYSQEDKARGAQARGPLPFVRHFSNAEIKKAAGGFSSIIATHYDGSAYKAQFRGGLVVVVKEVKIFNEARDAFNKEVQLLMRLHHQLL</sequence>
<dbReference type="PROSITE" id="PS51257">
    <property type="entry name" value="PROKAR_LIPOPROTEIN"/>
    <property type="match status" value="1"/>
</dbReference>
<dbReference type="Proteomes" id="UP000541444">
    <property type="component" value="Unassembled WGS sequence"/>
</dbReference>
<evidence type="ECO:0000313" key="3">
    <source>
        <dbReference type="Proteomes" id="UP000541444"/>
    </source>
</evidence>
<evidence type="ECO:0000313" key="2">
    <source>
        <dbReference type="EMBL" id="KAF6145662.1"/>
    </source>
</evidence>
<dbReference type="PANTHER" id="PTHR47957:SF3">
    <property type="entry name" value="ATP-DEPENDENT HELICASE HRQ1"/>
    <property type="match status" value="1"/>
</dbReference>
<dbReference type="GO" id="GO:0036297">
    <property type="term" value="P:interstrand cross-link repair"/>
    <property type="evidence" value="ECO:0007669"/>
    <property type="project" value="TreeGrafter"/>
</dbReference>
<dbReference type="OrthoDB" id="779898at2759"/>
<reference evidence="2 3" key="1">
    <citation type="journal article" date="2020" name="IScience">
        <title>Genome Sequencing of the Endangered Kingdonia uniflora (Circaeasteraceae, Ranunculales) Reveals Potential Mechanisms of Evolutionary Specialization.</title>
        <authorList>
            <person name="Sun Y."/>
            <person name="Deng T."/>
            <person name="Zhang A."/>
            <person name="Moore M.J."/>
            <person name="Landis J.B."/>
            <person name="Lin N."/>
            <person name="Zhang H."/>
            <person name="Zhang X."/>
            <person name="Huang J."/>
            <person name="Zhang X."/>
            <person name="Sun H."/>
            <person name="Wang H."/>
        </authorList>
    </citation>
    <scope>NUCLEOTIDE SEQUENCE [LARGE SCALE GENOMIC DNA]</scope>
    <source>
        <strain evidence="2">TB1705</strain>
        <tissue evidence="2">Leaf</tissue>
    </source>
</reference>
<feature type="chain" id="PRO_5029568562" description="Protein kinase domain-containing protein" evidence="1">
    <location>
        <begin position="31"/>
        <end position="289"/>
    </location>
</feature>
<comment type="caution">
    <text evidence="2">The sequence shown here is derived from an EMBL/GenBank/DDBJ whole genome shotgun (WGS) entry which is preliminary data.</text>
</comment>
<protein>
    <recommendedName>
        <fullName evidence="4">Protein kinase domain-containing protein</fullName>
    </recommendedName>
</protein>
<organism evidence="2 3">
    <name type="scientific">Kingdonia uniflora</name>
    <dbReference type="NCBI Taxonomy" id="39325"/>
    <lineage>
        <taxon>Eukaryota</taxon>
        <taxon>Viridiplantae</taxon>
        <taxon>Streptophyta</taxon>
        <taxon>Embryophyta</taxon>
        <taxon>Tracheophyta</taxon>
        <taxon>Spermatophyta</taxon>
        <taxon>Magnoliopsida</taxon>
        <taxon>Ranunculales</taxon>
        <taxon>Circaeasteraceae</taxon>
        <taxon>Kingdonia</taxon>
    </lineage>
</organism>
<dbReference type="AlphaFoldDB" id="A0A7J7LT01"/>
<keyword evidence="1" id="KW-0732">Signal</keyword>
<dbReference type="Gene3D" id="3.30.200.20">
    <property type="entry name" value="Phosphorylase Kinase, domain 1"/>
    <property type="match status" value="1"/>
</dbReference>
<gene>
    <name evidence="2" type="ORF">GIB67_027186</name>
</gene>
<name>A0A7J7LT01_9MAGN</name>
<proteinExistence type="predicted"/>
<dbReference type="GO" id="GO:0006289">
    <property type="term" value="P:nucleotide-excision repair"/>
    <property type="evidence" value="ECO:0007669"/>
    <property type="project" value="TreeGrafter"/>
</dbReference>
<accession>A0A7J7LT01</accession>
<keyword evidence="3" id="KW-1185">Reference proteome</keyword>
<feature type="signal peptide" evidence="1">
    <location>
        <begin position="1"/>
        <end position="30"/>
    </location>
</feature>
<dbReference type="PANTHER" id="PTHR47957">
    <property type="entry name" value="ATP-DEPENDENT HELICASE HRQ1"/>
    <property type="match status" value="1"/>
</dbReference>
<dbReference type="EMBL" id="JACGCM010002046">
    <property type="protein sequence ID" value="KAF6145662.1"/>
    <property type="molecule type" value="Genomic_DNA"/>
</dbReference>
<evidence type="ECO:0008006" key="4">
    <source>
        <dbReference type="Google" id="ProtNLM"/>
    </source>
</evidence>